<keyword evidence="7" id="KW-1185">Reference proteome</keyword>
<comment type="caution">
    <text evidence="6">The sequence shown here is derived from an EMBL/GenBank/DDBJ whole genome shotgun (WGS) entry which is preliminary data.</text>
</comment>
<evidence type="ECO:0000256" key="1">
    <source>
        <dbReference type="ARBA" id="ARBA00023015"/>
    </source>
</evidence>
<evidence type="ECO:0000313" key="7">
    <source>
        <dbReference type="Proteomes" id="UP001589789"/>
    </source>
</evidence>
<dbReference type="PANTHER" id="PTHR30136:SF34">
    <property type="entry name" value="TRANSCRIPTIONAL REGULATOR"/>
    <property type="match status" value="1"/>
</dbReference>
<protein>
    <submittedName>
        <fullName evidence="6">IclR family transcriptional regulator C-terminal domain-containing protein</fullName>
    </submittedName>
</protein>
<dbReference type="SUPFAM" id="SSF55781">
    <property type="entry name" value="GAF domain-like"/>
    <property type="match status" value="1"/>
</dbReference>
<dbReference type="SUPFAM" id="SSF46785">
    <property type="entry name" value="Winged helix' DNA-binding domain"/>
    <property type="match status" value="1"/>
</dbReference>
<dbReference type="InterPro" id="IPR050707">
    <property type="entry name" value="HTH_MetabolicPath_Reg"/>
</dbReference>
<dbReference type="Pfam" id="PF01614">
    <property type="entry name" value="IclR_C"/>
    <property type="match status" value="1"/>
</dbReference>
<dbReference type="Gene3D" id="3.30.450.40">
    <property type="match status" value="1"/>
</dbReference>
<sequence length="244" mass="25964">MAGLAKGLAILECFGEGTPCLTLAEAARRTRLSRAAARRCLLTLLELGYVTQNGHSFAPQPRMLRLGYAFLSATPLPRIAQPVLETIQEAAGEAISLAILDGAETVFVARAAPRRMVSVGPGIGSRLPAWCSATGRVLLAGLTDCAIASRLDGLDFQPLTRRTATEPREVRARIGRARETGYAACDEELELGLLSLAVPVRDLSGAVVAAMSVSTQPSRRSLDEAKRDLLPLLLDGARRLSAHL</sequence>
<organism evidence="6 7">
    <name type="scientific">Muricoccus vinaceus</name>
    <dbReference type="NCBI Taxonomy" id="424704"/>
    <lineage>
        <taxon>Bacteria</taxon>
        <taxon>Pseudomonadati</taxon>
        <taxon>Pseudomonadota</taxon>
        <taxon>Alphaproteobacteria</taxon>
        <taxon>Acetobacterales</taxon>
        <taxon>Roseomonadaceae</taxon>
        <taxon>Muricoccus</taxon>
    </lineage>
</organism>
<evidence type="ECO:0000256" key="3">
    <source>
        <dbReference type="ARBA" id="ARBA00023163"/>
    </source>
</evidence>
<dbReference type="Proteomes" id="UP001589789">
    <property type="component" value="Unassembled WGS sequence"/>
</dbReference>
<reference evidence="6 7" key="1">
    <citation type="submission" date="2024-09" db="EMBL/GenBank/DDBJ databases">
        <authorList>
            <person name="Sun Q."/>
            <person name="Mori K."/>
        </authorList>
    </citation>
    <scope>NUCLEOTIDE SEQUENCE [LARGE SCALE GENOMIC DNA]</scope>
    <source>
        <strain evidence="6 7">CCM 7468</strain>
    </source>
</reference>
<dbReference type="Gene3D" id="1.10.10.10">
    <property type="entry name" value="Winged helix-like DNA-binding domain superfamily/Winged helix DNA-binding domain"/>
    <property type="match status" value="1"/>
</dbReference>
<dbReference type="InterPro" id="IPR014757">
    <property type="entry name" value="Tscrpt_reg_IclR_C"/>
</dbReference>
<proteinExistence type="predicted"/>
<feature type="domain" description="HTH iclR-type" evidence="4">
    <location>
        <begin position="1"/>
        <end position="68"/>
    </location>
</feature>
<keyword evidence="1" id="KW-0805">Transcription regulation</keyword>
<evidence type="ECO:0000259" key="4">
    <source>
        <dbReference type="PROSITE" id="PS51077"/>
    </source>
</evidence>
<dbReference type="InterPro" id="IPR005471">
    <property type="entry name" value="Tscrpt_reg_IclR_N"/>
</dbReference>
<dbReference type="PROSITE" id="PS51078">
    <property type="entry name" value="ICLR_ED"/>
    <property type="match status" value="1"/>
</dbReference>
<name>A0ABV6IQZ3_9PROT</name>
<keyword evidence="3" id="KW-0804">Transcription</keyword>
<gene>
    <name evidence="6" type="ORF">ACFFIC_10805</name>
</gene>
<dbReference type="PROSITE" id="PS51077">
    <property type="entry name" value="HTH_ICLR"/>
    <property type="match status" value="1"/>
</dbReference>
<dbReference type="InterPro" id="IPR012794">
    <property type="entry name" value="PcaR_PcaU"/>
</dbReference>
<dbReference type="Pfam" id="PF09339">
    <property type="entry name" value="HTH_IclR"/>
    <property type="match status" value="1"/>
</dbReference>
<dbReference type="InterPro" id="IPR036388">
    <property type="entry name" value="WH-like_DNA-bd_sf"/>
</dbReference>
<dbReference type="EMBL" id="JBHLVZ010000022">
    <property type="protein sequence ID" value="MFC0386029.1"/>
    <property type="molecule type" value="Genomic_DNA"/>
</dbReference>
<dbReference type="InterPro" id="IPR036390">
    <property type="entry name" value="WH_DNA-bd_sf"/>
</dbReference>
<dbReference type="RefSeq" id="WP_377050180.1">
    <property type="nucleotide sequence ID" value="NZ_JBHLVZ010000022.1"/>
</dbReference>
<evidence type="ECO:0000313" key="6">
    <source>
        <dbReference type="EMBL" id="MFC0386029.1"/>
    </source>
</evidence>
<dbReference type="PANTHER" id="PTHR30136">
    <property type="entry name" value="HELIX-TURN-HELIX TRANSCRIPTIONAL REGULATOR, ICLR FAMILY"/>
    <property type="match status" value="1"/>
</dbReference>
<evidence type="ECO:0000259" key="5">
    <source>
        <dbReference type="PROSITE" id="PS51078"/>
    </source>
</evidence>
<evidence type="ECO:0000256" key="2">
    <source>
        <dbReference type="ARBA" id="ARBA00023125"/>
    </source>
</evidence>
<feature type="domain" description="IclR-ED" evidence="5">
    <location>
        <begin position="62"/>
        <end position="244"/>
    </location>
</feature>
<dbReference type="NCBIfam" id="TIGR02431">
    <property type="entry name" value="pcaR_pcaU"/>
    <property type="match status" value="1"/>
</dbReference>
<dbReference type="SMART" id="SM00346">
    <property type="entry name" value="HTH_ICLR"/>
    <property type="match status" value="1"/>
</dbReference>
<keyword evidence="2" id="KW-0238">DNA-binding</keyword>
<dbReference type="InterPro" id="IPR029016">
    <property type="entry name" value="GAF-like_dom_sf"/>
</dbReference>
<accession>A0ABV6IQZ3</accession>